<reference evidence="3 4" key="1">
    <citation type="journal article" date="2019" name="Nat. Ecol. Evol.">
        <title>Megaphylogeny resolves global patterns of mushroom evolution.</title>
        <authorList>
            <person name="Varga T."/>
            <person name="Krizsan K."/>
            <person name="Foldi C."/>
            <person name="Dima B."/>
            <person name="Sanchez-Garcia M."/>
            <person name="Sanchez-Ramirez S."/>
            <person name="Szollosi G.J."/>
            <person name="Szarkandi J.G."/>
            <person name="Papp V."/>
            <person name="Albert L."/>
            <person name="Andreopoulos W."/>
            <person name="Angelini C."/>
            <person name="Antonin V."/>
            <person name="Barry K.W."/>
            <person name="Bougher N.L."/>
            <person name="Buchanan P."/>
            <person name="Buyck B."/>
            <person name="Bense V."/>
            <person name="Catcheside P."/>
            <person name="Chovatia M."/>
            <person name="Cooper J."/>
            <person name="Damon W."/>
            <person name="Desjardin D."/>
            <person name="Finy P."/>
            <person name="Geml J."/>
            <person name="Haridas S."/>
            <person name="Hughes K."/>
            <person name="Justo A."/>
            <person name="Karasinski D."/>
            <person name="Kautmanova I."/>
            <person name="Kiss B."/>
            <person name="Kocsube S."/>
            <person name="Kotiranta H."/>
            <person name="LaButti K.M."/>
            <person name="Lechner B.E."/>
            <person name="Liimatainen K."/>
            <person name="Lipzen A."/>
            <person name="Lukacs Z."/>
            <person name="Mihaltcheva S."/>
            <person name="Morgado L.N."/>
            <person name="Niskanen T."/>
            <person name="Noordeloos M.E."/>
            <person name="Ohm R.A."/>
            <person name="Ortiz-Santana B."/>
            <person name="Ovrebo C."/>
            <person name="Racz N."/>
            <person name="Riley R."/>
            <person name="Savchenko A."/>
            <person name="Shiryaev A."/>
            <person name="Soop K."/>
            <person name="Spirin V."/>
            <person name="Szebenyi C."/>
            <person name="Tomsovsky M."/>
            <person name="Tulloss R.E."/>
            <person name="Uehling J."/>
            <person name="Grigoriev I.V."/>
            <person name="Vagvolgyi C."/>
            <person name="Papp T."/>
            <person name="Martin F.M."/>
            <person name="Miettinen O."/>
            <person name="Hibbett D.S."/>
            <person name="Nagy L.G."/>
        </authorList>
    </citation>
    <scope>NUCLEOTIDE SEQUENCE [LARGE SCALE GENOMIC DNA]</scope>
    <source>
        <strain evidence="3 4">FP101781</strain>
    </source>
</reference>
<feature type="compositionally biased region" description="Acidic residues" evidence="1">
    <location>
        <begin position="882"/>
        <end position="899"/>
    </location>
</feature>
<feature type="region of interest" description="Disordered" evidence="1">
    <location>
        <begin position="640"/>
        <end position="702"/>
    </location>
</feature>
<sequence>MSEATSSQGNAAAGPSGAQQPRPTTPIENRAVTAARHESNKSTPRTIRSNGKYTKLTELRDEIAYHMDGEFVECPVEEFIQHYLPFEPTDKDLEDYITKATYTLGTPIESAAPPVTNATRPVRATTATMASSHPQRREDQILEWVGNDLRFVDYNELPVTPSEATTYRGLETIINAIGRAAVTAHTRNNFHYYACSDTPIRSETGGSNNRIDGCIISNDCFASQERKVDVRTTGIAVAFEFKLKSARTIENNLQVVSANVQLMNDDVRRKFTYGVTVVDEMVTLWYHGRSHSAVSEPFSFVKNPQLFIKTMMSFLFATDVELGYDPTITRLQDNRLVFTMTDEQGSLIHYRTVRGLSDYRSCNITGRMTRVWEVEKVSEPNETGNVLSRGVLKDVWLDESALTERQVQEAIFKAIEARSSTFKTNKVAQKLGPTIRKDLKNTLKKERYKKFFLTILADWQGELSKIVSPVAWRRHDLLLAEVVPETEGAEPLHSGVSVDRVTSNVPRETRLEQERTARKKVQERVFHPKRQYRVVFQELCVTVGHLPTLGEVMNLLNQTLGALRLLYFAGWVHRDLSTGNVMAYEHGGQAGWQAKLCDLEYAKQYSTTDNVPSGDPKMGTPYFMAVEILKNKPLLPADTTQASTAPVTAAAEPGEGEAREGKVVGGHGLGDGGEGKKSDGEDDDSEDDDSEDEDGEADAERDRQLISQYQSIARTKPIPTQQLKTVIHNFQHDVESLWWISLYTATARIEHSPSQQYAKKIFQHRTDLWDDRGECLLHSILDDLQTCLRQDVQKMATVLDVLRGHLVEQYHTINLERLKNGSADDTELFAEIHQQFYFAFQTQIEQNSKDYAAIALIQEKTGDKRFLPAPQRRKRARSVPRDDDDYRLESDDDEEDESGDEKAKRKVKGVKRAKNADKQAVGVEK</sequence>
<dbReference type="PANTHER" id="PTHR38248">
    <property type="entry name" value="FUNK1 6"/>
    <property type="match status" value="1"/>
</dbReference>
<dbReference type="PANTHER" id="PTHR38248:SF2">
    <property type="entry name" value="FUNK1 11"/>
    <property type="match status" value="1"/>
</dbReference>
<feature type="compositionally biased region" description="Gly residues" evidence="1">
    <location>
        <begin position="663"/>
        <end position="672"/>
    </location>
</feature>
<name>A0A4Y7TF74_COPMI</name>
<dbReference type="Pfam" id="PF17667">
    <property type="entry name" value="Pkinase_fungal"/>
    <property type="match status" value="1"/>
</dbReference>
<feature type="region of interest" description="Disordered" evidence="1">
    <location>
        <begin position="865"/>
        <end position="925"/>
    </location>
</feature>
<feature type="region of interest" description="Disordered" evidence="1">
    <location>
        <begin position="1"/>
        <end position="50"/>
    </location>
</feature>
<dbReference type="STRING" id="71717.A0A4Y7TF74"/>
<dbReference type="Gene3D" id="1.10.510.10">
    <property type="entry name" value="Transferase(Phosphotransferase) domain 1"/>
    <property type="match status" value="1"/>
</dbReference>
<dbReference type="Proteomes" id="UP000298030">
    <property type="component" value="Unassembled WGS sequence"/>
</dbReference>
<keyword evidence="4" id="KW-1185">Reference proteome</keyword>
<gene>
    <name evidence="3" type="ORF">FA13DRAFT_1813540</name>
</gene>
<organism evidence="3 4">
    <name type="scientific">Coprinellus micaceus</name>
    <name type="common">Glistening ink-cap mushroom</name>
    <name type="synonym">Coprinus micaceus</name>
    <dbReference type="NCBI Taxonomy" id="71717"/>
    <lineage>
        <taxon>Eukaryota</taxon>
        <taxon>Fungi</taxon>
        <taxon>Dikarya</taxon>
        <taxon>Basidiomycota</taxon>
        <taxon>Agaricomycotina</taxon>
        <taxon>Agaricomycetes</taxon>
        <taxon>Agaricomycetidae</taxon>
        <taxon>Agaricales</taxon>
        <taxon>Agaricineae</taxon>
        <taxon>Psathyrellaceae</taxon>
        <taxon>Coprinellus</taxon>
    </lineage>
</organism>
<feature type="compositionally biased region" description="Polar residues" evidence="1">
    <location>
        <begin position="41"/>
        <end position="50"/>
    </location>
</feature>
<dbReference type="InterPro" id="IPR040976">
    <property type="entry name" value="Pkinase_fungal"/>
</dbReference>
<proteinExistence type="predicted"/>
<protein>
    <recommendedName>
        <fullName evidence="2">Fungal-type protein kinase domain-containing protein</fullName>
    </recommendedName>
</protein>
<evidence type="ECO:0000259" key="2">
    <source>
        <dbReference type="Pfam" id="PF17667"/>
    </source>
</evidence>
<evidence type="ECO:0000256" key="1">
    <source>
        <dbReference type="SAM" id="MobiDB-lite"/>
    </source>
</evidence>
<dbReference type="EMBL" id="QPFP01000016">
    <property type="protein sequence ID" value="TEB32179.1"/>
    <property type="molecule type" value="Genomic_DNA"/>
</dbReference>
<dbReference type="SUPFAM" id="SSF56112">
    <property type="entry name" value="Protein kinase-like (PK-like)"/>
    <property type="match status" value="1"/>
</dbReference>
<feature type="compositionally biased region" description="Acidic residues" evidence="1">
    <location>
        <begin position="680"/>
        <end position="697"/>
    </location>
</feature>
<evidence type="ECO:0000313" key="3">
    <source>
        <dbReference type="EMBL" id="TEB32179.1"/>
    </source>
</evidence>
<dbReference type="InterPro" id="IPR011009">
    <property type="entry name" value="Kinase-like_dom_sf"/>
</dbReference>
<accession>A0A4Y7TF74</accession>
<dbReference type="OrthoDB" id="312874at2759"/>
<evidence type="ECO:0000313" key="4">
    <source>
        <dbReference type="Proteomes" id="UP000298030"/>
    </source>
</evidence>
<feature type="domain" description="Fungal-type protein kinase" evidence="2">
    <location>
        <begin position="211"/>
        <end position="743"/>
    </location>
</feature>
<comment type="caution">
    <text evidence="3">The sequence shown here is derived from an EMBL/GenBank/DDBJ whole genome shotgun (WGS) entry which is preliminary data.</text>
</comment>
<feature type="compositionally biased region" description="Basic residues" evidence="1">
    <location>
        <begin position="904"/>
        <end position="913"/>
    </location>
</feature>
<dbReference type="AlphaFoldDB" id="A0A4Y7TF74"/>
<feature type="compositionally biased region" description="Polar residues" evidence="1">
    <location>
        <begin position="1"/>
        <end position="10"/>
    </location>
</feature>